<dbReference type="InterPro" id="IPR011608">
    <property type="entry name" value="PRD"/>
</dbReference>
<keyword evidence="1" id="KW-0677">Repeat</keyword>
<evidence type="ECO:0000313" key="4">
    <source>
        <dbReference type="Proteomes" id="UP001225134"/>
    </source>
</evidence>
<dbReference type="Gene3D" id="2.30.24.10">
    <property type="entry name" value="CAT RNA-binding domain"/>
    <property type="match status" value="1"/>
</dbReference>
<dbReference type="PROSITE" id="PS51372">
    <property type="entry name" value="PRD_2"/>
    <property type="match status" value="1"/>
</dbReference>
<dbReference type="SUPFAM" id="SSF63520">
    <property type="entry name" value="PTS-regulatory domain, PRD"/>
    <property type="match status" value="1"/>
</dbReference>
<protein>
    <submittedName>
        <fullName evidence="3">PRD domain-containing protein</fullName>
    </submittedName>
</protein>
<evidence type="ECO:0000259" key="2">
    <source>
        <dbReference type="PROSITE" id="PS51372"/>
    </source>
</evidence>
<gene>
    <name evidence="3" type="ORF">QQA45_01295</name>
</gene>
<comment type="caution">
    <text evidence="3">The sequence shown here is derived from an EMBL/GenBank/DDBJ whole genome shotgun (WGS) entry which is preliminary data.</text>
</comment>
<dbReference type="Gene3D" id="1.10.1790.10">
    <property type="entry name" value="PRD domain"/>
    <property type="match status" value="1"/>
</dbReference>
<name>A0ABT7HI30_9FUSO</name>
<accession>A0ABT7HI30</accession>
<evidence type="ECO:0000256" key="1">
    <source>
        <dbReference type="ARBA" id="ARBA00022737"/>
    </source>
</evidence>
<dbReference type="InterPro" id="IPR036634">
    <property type="entry name" value="PRD_sf"/>
</dbReference>
<evidence type="ECO:0000313" key="3">
    <source>
        <dbReference type="EMBL" id="MDK9580159.1"/>
    </source>
</evidence>
<reference evidence="3 4" key="1">
    <citation type="submission" date="2023-06" db="EMBL/GenBank/DDBJ databases">
        <title>Antibody response to the Sneathia vaginalis cytopathogenic toxin A during pregnancy.</title>
        <authorList>
            <person name="Mccoy Z.T."/>
            <person name="Serrano M.G."/>
            <person name="Spaine K."/>
            <person name="Edwards D.J."/>
            <person name="Buck G.A."/>
            <person name="Jefferson K."/>
        </authorList>
    </citation>
    <scope>NUCLEOTIDE SEQUENCE [LARGE SCALE GENOMIC DNA]</scope>
    <source>
        <strain evidence="3 4">CCUG 42621</strain>
    </source>
</reference>
<sequence>MEIIKILNNNTIIAKIKDKEFVILRKGIGFSKKIGDIIDENSDDKKYFLYDIPLKYYEYTKDIIEIYEKKAKIKLNSSLYITLTDHIYNAVNRKLNNIIVSNYLINEIKAMYPKEFSLAIDTISYIYQKTNVLLSEDDAGFITIHLINAIYENKKNVEIMSYINEIENIIKKEANLESFSDFKKIFKIS</sequence>
<dbReference type="SUPFAM" id="SSF50151">
    <property type="entry name" value="SacY-like RNA-binding domain"/>
    <property type="match status" value="1"/>
</dbReference>
<organism evidence="3 4">
    <name type="scientific">Sneathia sanguinegens</name>
    <dbReference type="NCBI Taxonomy" id="40543"/>
    <lineage>
        <taxon>Bacteria</taxon>
        <taxon>Fusobacteriati</taxon>
        <taxon>Fusobacteriota</taxon>
        <taxon>Fusobacteriia</taxon>
        <taxon>Fusobacteriales</taxon>
        <taxon>Leptotrichiaceae</taxon>
        <taxon>Sneathia</taxon>
    </lineage>
</organism>
<proteinExistence type="predicted"/>
<feature type="domain" description="PRD" evidence="2">
    <location>
        <begin position="51"/>
        <end position="156"/>
    </location>
</feature>
<dbReference type="InterPro" id="IPR036650">
    <property type="entry name" value="CAT_RNA-bd_dom_sf"/>
</dbReference>
<dbReference type="Pfam" id="PF00874">
    <property type="entry name" value="PRD"/>
    <property type="match status" value="1"/>
</dbReference>
<dbReference type="PANTHER" id="PTHR30185">
    <property type="entry name" value="CRYPTIC BETA-GLUCOSIDE BGL OPERON ANTITERMINATOR"/>
    <property type="match status" value="1"/>
</dbReference>
<dbReference type="SMART" id="SM01061">
    <property type="entry name" value="CAT_RBD"/>
    <property type="match status" value="1"/>
</dbReference>
<dbReference type="EMBL" id="JASSPP010000001">
    <property type="protein sequence ID" value="MDK9580159.1"/>
    <property type="molecule type" value="Genomic_DNA"/>
</dbReference>
<dbReference type="RefSeq" id="WP_285152536.1">
    <property type="nucleotide sequence ID" value="NZ_JASSPP010000001.1"/>
</dbReference>
<dbReference type="PANTHER" id="PTHR30185:SF15">
    <property type="entry name" value="CRYPTIC BETA-GLUCOSIDE BGL OPERON ANTITERMINATOR"/>
    <property type="match status" value="1"/>
</dbReference>
<dbReference type="Pfam" id="PF03123">
    <property type="entry name" value="CAT_RBD"/>
    <property type="match status" value="1"/>
</dbReference>
<dbReference type="InterPro" id="IPR004341">
    <property type="entry name" value="CAT_RNA-bd_dom"/>
</dbReference>
<dbReference type="InterPro" id="IPR050661">
    <property type="entry name" value="BglG_antiterminators"/>
</dbReference>
<dbReference type="Proteomes" id="UP001225134">
    <property type="component" value="Unassembled WGS sequence"/>
</dbReference>
<keyword evidence="4" id="KW-1185">Reference proteome</keyword>